<name>A0A077P4H1_XENBV</name>
<dbReference type="EMBL" id="CBSX010000043">
    <property type="protein sequence ID" value="CDH04706.1"/>
    <property type="molecule type" value="Genomic_DNA"/>
</dbReference>
<proteinExistence type="predicted"/>
<dbReference type="HOGENOM" id="CLU_3159457_0_0_6"/>
<reference evidence="1" key="1">
    <citation type="submission" date="2013-07" db="EMBL/GenBank/DDBJ databases">
        <title>Sub-species coevolution in mutualistic symbiosis.</title>
        <authorList>
            <person name="Murfin K."/>
            <person name="Klassen J."/>
            <person name="Lee M."/>
            <person name="Forst S."/>
            <person name="Stock P."/>
            <person name="Goodrich-Blair H."/>
        </authorList>
    </citation>
    <scope>NUCLEOTIDE SEQUENCE [LARGE SCALE GENOMIC DNA]</scope>
    <source>
        <strain evidence="1">Oregonense</strain>
    </source>
</reference>
<dbReference type="AlphaFoldDB" id="A0A077P4H1"/>
<sequence>MSLIPVSNIFDIKGIFLSVEIEKGHLSDPSLNVSSKIPSILKFENLGL</sequence>
<accession>A0A077P4H1</accession>
<dbReference type="Proteomes" id="UP000028483">
    <property type="component" value="Unassembled WGS sequence"/>
</dbReference>
<organism evidence="1 2">
    <name type="scientific">Xenorhabdus bovienii str. oregonense</name>
    <dbReference type="NCBI Taxonomy" id="1398202"/>
    <lineage>
        <taxon>Bacteria</taxon>
        <taxon>Pseudomonadati</taxon>
        <taxon>Pseudomonadota</taxon>
        <taxon>Gammaproteobacteria</taxon>
        <taxon>Enterobacterales</taxon>
        <taxon>Morganellaceae</taxon>
        <taxon>Xenorhabdus</taxon>
    </lineage>
</organism>
<comment type="caution">
    <text evidence="1">The sequence shown here is derived from an EMBL/GenBank/DDBJ whole genome shotgun (WGS) entry which is preliminary data.</text>
</comment>
<protein>
    <submittedName>
        <fullName evidence="1">Uncharacterized protein</fullName>
    </submittedName>
</protein>
<gene>
    <name evidence="1" type="ORF">XBO1_1370002</name>
</gene>
<evidence type="ECO:0000313" key="1">
    <source>
        <dbReference type="EMBL" id="CDH04706.1"/>
    </source>
</evidence>
<evidence type="ECO:0000313" key="2">
    <source>
        <dbReference type="Proteomes" id="UP000028483"/>
    </source>
</evidence>